<accession>A0ABV6RC51</accession>
<evidence type="ECO:0000256" key="2">
    <source>
        <dbReference type="ARBA" id="ARBA00023172"/>
    </source>
</evidence>
<name>A0ABV6RC51_9MICO</name>
<dbReference type="Gene3D" id="3.40.50.1390">
    <property type="entry name" value="Resolvase, N-terminal catalytic domain"/>
    <property type="match status" value="1"/>
</dbReference>
<dbReference type="InterPro" id="IPR036162">
    <property type="entry name" value="Resolvase-like_N_sf"/>
</dbReference>
<proteinExistence type="predicted"/>
<dbReference type="PANTHER" id="PTHR30461">
    <property type="entry name" value="DNA-INVERTASE FROM LAMBDOID PROPHAGE"/>
    <property type="match status" value="1"/>
</dbReference>
<dbReference type="Pfam" id="PF00239">
    <property type="entry name" value="Resolvase"/>
    <property type="match status" value="1"/>
</dbReference>
<dbReference type="InterPro" id="IPR050639">
    <property type="entry name" value="SSR_resolvase"/>
</dbReference>
<organism evidence="4 5">
    <name type="scientific">Brachybacterium hainanense</name>
    <dbReference type="NCBI Taxonomy" id="1541174"/>
    <lineage>
        <taxon>Bacteria</taxon>
        <taxon>Bacillati</taxon>
        <taxon>Actinomycetota</taxon>
        <taxon>Actinomycetes</taxon>
        <taxon>Micrococcales</taxon>
        <taxon>Dermabacteraceae</taxon>
        <taxon>Brachybacterium</taxon>
    </lineage>
</organism>
<evidence type="ECO:0000313" key="5">
    <source>
        <dbReference type="Proteomes" id="UP001589793"/>
    </source>
</evidence>
<keyword evidence="2" id="KW-0233">DNA recombination</keyword>
<dbReference type="SUPFAM" id="SSF53041">
    <property type="entry name" value="Resolvase-like"/>
    <property type="match status" value="1"/>
</dbReference>
<dbReference type="EMBL" id="JBHLSV010000012">
    <property type="protein sequence ID" value="MFC0674553.1"/>
    <property type="molecule type" value="Genomic_DNA"/>
</dbReference>
<protein>
    <submittedName>
        <fullName evidence="4">Recombinase family protein</fullName>
    </submittedName>
</protein>
<keyword evidence="5" id="KW-1185">Reference proteome</keyword>
<evidence type="ECO:0000259" key="3">
    <source>
        <dbReference type="PROSITE" id="PS51736"/>
    </source>
</evidence>
<dbReference type="PROSITE" id="PS51736">
    <property type="entry name" value="RECOMBINASES_3"/>
    <property type="match status" value="1"/>
</dbReference>
<dbReference type="RefSeq" id="WP_376980751.1">
    <property type="nucleotide sequence ID" value="NZ_JBHLSV010000012.1"/>
</dbReference>
<evidence type="ECO:0000256" key="1">
    <source>
        <dbReference type="ARBA" id="ARBA00023125"/>
    </source>
</evidence>
<reference evidence="4 5" key="1">
    <citation type="submission" date="2024-09" db="EMBL/GenBank/DDBJ databases">
        <authorList>
            <person name="Sun Q."/>
            <person name="Mori K."/>
        </authorList>
    </citation>
    <scope>NUCLEOTIDE SEQUENCE [LARGE SCALE GENOMIC DNA]</scope>
    <source>
        <strain evidence="4 5">CICC 10874</strain>
    </source>
</reference>
<keyword evidence="1" id="KW-0238">DNA-binding</keyword>
<dbReference type="Proteomes" id="UP001589793">
    <property type="component" value="Unassembled WGS sequence"/>
</dbReference>
<feature type="domain" description="Resolvase/invertase-type recombinase catalytic" evidence="3">
    <location>
        <begin position="8"/>
        <end position="129"/>
    </location>
</feature>
<evidence type="ECO:0000313" key="4">
    <source>
        <dbReference type="EMBL" id="MFC0674553.1"/>
    </source>
</evidence>
<dbReference type="InterPro" id="IPR006119">
    <property type="entry name" value="Resolv_N"/>
</dbReference>
<dbReference type="SMART" id="SM00857">
    <property type="entry name" value="Resolvase"/>
    <property type="match status" value="1"/>
</dbReference>
<comment type="caution">
    <text evidence="4">The sequence shown here is derived from an EMBL/GenBank/DDBJ whole genome shotgun (WGS) entry which is preliminary data.</text>
</comment>
<gene>
    <name evidence="4" type="ORF">ACFFF6_11360</name>
</gene>
<dbReference type="PANTHER" id="PTHR30461:SF2">
    <property type="entry name" value="SERINE RECOMBINASE PINE-RELATED"/>
    <property type="match status" value="1"/>
</dbReference>
<sequence>MNQESKRRTIGYARVAAADDRSLDRQAQALGEVDLLFAETAAGTATAARPELERLLGQLREGDVVRTFSADRLARSPRALLDVVERIEASGARLEIVDMPDADLCTAAAQQQLALLASFASAELPFGPR</sequence>